<dbReference type="GO" id="GO:0006915">
    <property type="term" value="P:apoptotic process"/>
    <property type="evidence" value="ECO:0007669"/>
    <property type="project" value="TreeGrafter"/>
</dbReference>
<dbReference type="InterPro" id="IPR038281">
    <property type="entry name" value="RTP801-like_C_sf"/>
</dbReference>
<dbReference type="GO" id="GO:0009968">
    <property type="term" value="P:negative regulation of signal transduction"/>
    <property type="evidence" value="ECO:0007669"/>
    <property type="project" value="InterPro"/>
</dbReference>
<dbReference type="Proteomes" id="UP000694845">
    <property type="component" value="Unplaced"/>
</dbReference>
<dbReference type="PANTHER" id="PTHR12478:SF16">
    <property type="entry name" value="PROTEIN CHARYBDE-RELATED"/>
    <property type="match status" value="1"/>
</dbReference>
<reference evidence="5" key="1">
    <citation type="submission" date="2025-08" db="UniProtKB">
        <authorList>
            <consortium name="RefSeq"/>
        </authorList>
    </citation>
    <scope>IDENTIFICATION</scope>
</reference>
<dbReference type="GeneID" id="110983522"/>
<keyword evidence="3" id="KW-0963">Cytoplasm</keyword>
<evidence type="ECO:0000256" key="3">
    <source>
        <dbReference type="ARBA" id="ARBA00022490"/>
    </source>
</evidence>
<dbReference type="GO" id="GO:0032006">
    <property type="term" value="P:regulation of TOR signaling"/>
    <property type="evidence" value="ECO:0007669"/>
    <property type="project" value="TreeGrafter"/>
</dbReference>
<dbReference type="KEGG" id="aplc:110983522"/>
<dbReference type="Pfam" id="PF07809">
    <property type="entry name" value="RTP801_C"/>
    <property type="match status" value="1"/>
</dbReference>
<keyword evidence="4" id="KW-1185">Reference proteome</keyword>
<comment type="similarity">
    <text evidence="2">Belongs to the DDIT4 family.</text>
</comment>
<proteinExistence type="inferred from homology"/>
<dbReference type="RefSeq" id="XP_022098561.1">
    <property type="nucleotide sequence ID" value="XM_022242869.1"/>
</dbReference>
<gene>
    <name evidence="5" type="primary">LOC110983522</name>
</gene>
<dbReference type="InterPro" id="IPR012918">
    <property type="entry name" value="RTP801-like"/>
</dbReference>
<evidence type="ECO:0000313" key="5">
    <source>
        <dbReference type="RefSeq" id="XP_022098561.1"/>
    </source>
</evidence>
<organism evidence="4 5">
    <name type="scientific">Acanthaster planci</name>
    <name type="common">Crown-of-thorns starfish</name>
    <dbReference type="NCBI Taxonomy" id="133434"/>
    <lineage>
        <taxon>Eukaryota</taxon>
        <taxon>Metazoa</taxon>
        <taxon>Echinodermata</taxon>
        <taxon>Eleutherozoa</taxon>
        <taxon>Asterozoa</taxon>
        <taxon>Asteroidea</taxon>
        <taxon>Valvatacea</taxon>
        <taxon>Valvatida</taxon>
        <taxon>Acanthasteridae</taxon>
        <taxon>Acanthaster</taxon>
    </lineage>
</organism>
<name>A0A8B7Z5E9_ACAPL</name>
<dbReference type="GO" id="GO:0005737">
    <property type="term" value="C:cytoplasm"/>
    <property type="evidence" value="ECO:0007669"/>
    <property type="project" value="UniProtKB-SubCell"/>
</dbReference>
<evidence type="ECO:0000313" key="4">
    <source>
        <dbReference type="Proteomes" id="UP000694845"/>
    </source>
</evidence>
<comment type="subcellular location">
    <subcellularLocation>
        <location evidence="1">Cytoplasm</location>
    </subcellularLocation>
</comment>
<sequence>MDGAMALHVKANCDQQGVATILQKIFHKFGEKIEPRDNQKWHEPNYVIETVRGSVDSNSDFHTMDVYGGNEIDDIREVKMSQYVASLILDCLRNAREKQQPTKLLVPDDLPQRVADDVMRMALDEPCGVRGCSLSVILEDGEICQRVGKIVVDPSTVTTFEIVLVLTKETPRWLFSKLQTYLRNSNDRPTVIKSSYKLIKRKLYRRESHMYIREGL</sequence>
<evidence type="ECO:0000256" key="2">
    <source>
        <dbReference type="ARBA" id="ARBA00010670"/>
    </source>
</evidence>
<dbReference type="AlphaFoldDB" id="A0A8B7Z5E9"/>
<evidence type="ECO:0000256" key="1">
    <source>
        <dbReference type="ARBA" id="ARBA00004496"/>
    </source>
</evidence>
<dbReference type="PANTHER" id="PTHR12478">
    <property type="entry name" value="DNA-DAMAGE-INDUCIBLE TRANSCRIPT 4 PROTEIN DDIT4"/>
    <property type="match status" value="1"/>
</dbReference>
<protein>
    <submittedName>
        <fullName evidence="5">DNA damage-inducible transcript 4-like protein</fullName>
    </submittedName>
</protein>
<accession>A0A8B7Z5E9</accession>
<dbReference type="OMA" id="VFKQDNC"/>
<dbReference type="OrthoDB" id="10018535at2759"/>
<dbReference type="Gene3D" id="3.90.470.40">
    <property type="entry name" value="RTP801-like"/>
    <property type="match status" value="1"/>
</dbReference>